<evidence type="ECO:0000313" key="7">
    <source>
        <dbReference type="Proteomes" id="UP000256345"/>
    </source>
</evidence>
<name>A0ABX9JK57_9BACT</name>
<evidence type="ECO:0000259" key="5">
    <source>
        <dbReference type="Pfam" id="PF01420"/>
    </source>
</evidence>
<dbReference type="PANTHER" id="PTHR43140">
    <property type="entry name" value="TYPE-1 RESTRICTION ENZYME ECOKI SPECIFICITY PROTEIN"/>
    <property type="match status" value="1"/>
</dbReference>
<protein>
    <submittedName>
        <fullName evidence="6">Type I restriction enzyme S subunit</fullName>
    </submittedName>
</protein>
<gene>
    <name evidence="6" type="ORF">ATI61_1342</name>
</gene>
<evidence type="ECO:0000313" key="6">
    <source>
        <dbReference type="EMBL" id="REG14204.1"/>
    </source>
</evidence>
<proteinExistence type="inferred from homology"/>
<organism evidence="6 7">
    <name type="scientific">Archangium gephyra</name>
    <dbReference type="NCBI Taxonomy" id="48"/>
    <lineage>
        <taxon>Bacteria</taxon>
        <taxon>Pseudomonadati</taxon>
        <taxon>Myxococcota</taxon>
        <taxon>Myxococcia</taxon>
        <taxon>Myxococcales</taxon>
        <taxon>Cystobacterineae</taxon>
        <taxon>Archangiaceae</taxon>
        <taxon>Archangium</taxon>
    </lineage>
</organism>
<evidence type="ECO:0000256" key="3">
    <source>
        <dbReference type="ARBA" id="ARBA00023125"/>
    </source>
</evidence>
<reference evidence="6 7" key="1">
    <citation type="submission" date="2018-08" db="EMBL/GenBank/DDBJ databases">
        <title>Genomic Encyclopedia of Archaeal and Bacterial Type Strains, Phase II (KMG-II): from individual species to whole genera.</title>
        <authorList>
            <person name="Goeker M."/>
        </authorList>
    </citation>
    <scope>NUCLEOTIDE SEQUENCE [LARGE SCALE GENOMIC DNA]</scope>
    <source>
        <strain evidence="6 7">DSM 2261</strain>
    </source>
</reference>
<dbReference type="Gene3D" id="3.90.220.20">
    <property type="entry name" value="DNA methylase specificity domains"/>
    <property type="match status" value="2"/>
</dbReference>
<dbReference type="RefSeq" id="WP_147333280.1">
    <property type="nucleotide sequence ID" value="NZ_CP011509.1"/>
</dbReference>
<dbReference type="EMBL" id="QUMU01000034">
    <property type="protein sequence ID" value="REG14204.1"/>
    <property type="molecule type" value="Genomic_DNA"/>
</dbReference>
<feature type="domain" description="Type I restriction modification DNA specificity" evidence="5">
    <location>
        <begin position="232"/>
        <end position="392"/>
    </location>
</feature>
<dbReference type="InterPro" id="IPR051212">
    <property type="entry name" value="Type-I_RE_S_subunit"/>
</dbReference>
<evidence type="ECO:0000256" key="2">
    <source>
        <dbReference type="ARBA" id="ARBA00022747"/>
    </source>
</evidence>
<dbReference type="Proteomes" id="UP000256345">
    <property type="component" value="Unassembled WGS sequence"/>
</dbReference>
<dbReference type="InterPro" id="IPR044946">
    <property type="entry name" value="Restrct_endonuc_typeI_TRD_sf"/>
</dbReference>
<dbReference type="PANTHER" id="PTHR43140:SF1">
    <property type="entry name" value="TYPE I RESTRICTION ENZYME ECOKI SPECIFICITY SUBUNIT"/>
    <property type="match status" value="1"/>
</dbReference>
<comment type="caution">
    <text evidence="6">The sequence shown here is derived from an EMBL/GenBank/DDBJ whole genome shotgun (WGS) entry which is preliminary data.</text>
</comment>
<feature type="compositionally biased region" description="Basic and acidic residues" evidence="4">
    <location>
        <begin position="1"/>
        <end position="10"/>
    </location>
</feature>
<sequence>MSDKGFESRESPGIGDAPLPAGWQWRTLGEVTEINPRRPPRLNLPGESLVSYLPMQGIDEVRGTIEAVEVRPFSAVAKGFTFFREGDVLFAKITPSMQNGKCAIATGLLDGIGFGSTEFHVLRPRQNVLPGWIHIYLRRLSFRREAMNHFQGAVGQQRVPEDFLRSVLIPVPGSLTVQRQLLERVSSYMTEIGEAREYLARIHADTARVLPAALAEIFGPAAAPRISQQRVVKQLHEVATLARGRFSARPRNDPKFFGGTMPWVQIQNLPGEFNKYIIDSMDTLNPEGVSVSRVFPKGTLVISIAATIGALGILNMEACFPDSLVGINPDTAQLDTGFLFWQLRYHRVELERNAPGATLRNINLRTLNELKIWLPSRSEQRSIDSYLDDLVTNLRHIHESYVVDKALLGQLEQSILERAIHGEL</sequence>
<dbReference type="SUPFAM" id="SSF116734">
    <property type="entry name" value="DNA methylase specificity domain"/>
    <property type="match status" value="2"/>
</dbReference>
<keyword evidence="3" id="KW-0238">DNA-binding</keyword>
<dbReference type="CDD" id="cd17260">
    <property type="entry name" value="RMtype1_S_EcoEI-TRD1-CR1_like"/>
    <property type="match status" value="1"/>
</dbReference>
<keyword evidence="7" id="KW-1185">Reference proteome</keyword>
<comment type="similarity">
    <text evidence="1">Belongs to the type-I restriction system S methylase family.</text>
</comment>
<evidence type="ECO:0000256" key="4">
    <source>
        <dbReference type="SAM" id="MobiDB-lite"/>
    </source>
</evidence>
<keyword evidence="2" id="KW-0680">Restriction system</keyword>
<feature type="region of interest" description="Disordered" evidence="4">
    <location>
        <begin position="1"/>
        <end position="21"/>
    </location>
</feature>
<dbReference type="InterPro" id="IPR000055">
    <property type="entry name" value="Restrct_endonuc_typeI_TRD"/>
</dbReference>
<evidence type="ECO:0000256" key="1">
    <source>
        <dbReference type="ARBA" id="ARBA00010923"/>
    </source>
</evidence>
<dbReference type="Pfam" id="PF01420">
    <property type="entry name" value="Methylase_S"/>
    <property type="match status" value="1"/>
</dbReference>
<accession>A0ABX9JK57</accession>